<keyword evidence="5" id="KW-0804">Transcription</keyword>
<dbReference type="PANTHER" id="PTHR31313">
    <property type="entry name" value="TY1 ENHANCER ACTIVATOR"/>
    <property type="match status" value="1"/>
</dbReference>
<evidence type="ECO:0000259" key="7">
    <source>
        <dbReference type="SMART" id="SM00906"/>
    </source>
</evidence>
<dbReference type="InterPro" id="IPR051615">
    <property type="entry name" value="Transcr_Regulatory_Elem"/>
</dbReference>
<evidence type="ECO:0000256" key="6">
    <source>
        <dbReference type="ARBA" id="ARBA00023242"/>
    </source>
</evidence>
<gene>
    <name evidence="8" type="ORF">O9K51_03564</name>
</gene>
<proteinExistence type="predicted"/>
<evidence type="ECO:0000313" key="8">
    <source>
        <dbReference type="EMBL" id="KAJ6445160.1"/>
    </source>
</evidence>
<keyword evidence="3" id="KW-0805">Transcription regulation</keyword>
<reference evidence="8" key="1">
    <citation type="submission" date="2023-01" db="EMBL/GenBank/DDBJ databases">
        <title>The growth and conidiation of Purpureocillium lavendulum are regulated by nitrogen source and histone H3K14 acetylation.</title>
        <authorList>
            <person name="Tang P."/>
            <person name="Han J."/>
            <person name="Zhang C."/>
            <person name="Tang P."/>
            <person name="Qi F."/>
            <person name="Zhang K."/>
            <person name="Liang L."/>
        </authorList>
    </citation>
    <scope>NUCLEOTIDE SEQUENCE</scope>
    <source>
        <strain evidence="8">YMF1.00683</strain>
    </source>
</reference>
<evidence type="ECO:0000313" key="9">
    <source>
        <dbReference type="Proteomes" id="UP001163105"/>
    </source>
</evidence>
<dbReference type="GO" id="GO:0008270">
    <property type="term" value="F:zinc ion binding"/>
    <property type="evidence" value="ECO:0007669"/>
    <property type="project" value="InterPro"/>
</dbReference>
<evidence type="ECO:0000256" key="4">
    <source>
        <dbReference type="ARBA" id="ARBA00023125"/>
    </source>
</evidence>
<keyword evidence="2" id="KW-0862">Zinc</keyword>
<evidence type="ECO:0000256" key="1">
    <source>
        <dbReference type="ARBA" id="ARBA00022723"/>
    </source>
</evidence>
<keyword evidence="6" id="KW-0539">Nucleus</keyword>
<dbReference type="GO" id="GO:0006351">
    <property type="term" value="P:DNA-templated transcription"/>
    <property type="evidence" value="ECO:0007669"/>
    <property type="project" value="InterPro"/>
</dbReference>
<dbReference type="EMBL" id="JAQHRD010000002">
    <property type="protein sequence ID" value="KAJ6445160.1"/>
    <property type="molecule type" value="Genomic_DNA"/>
</dbReference>
<dbReference type="PANTHER" id="PTHR31313:SF86">
    <property type="entry name" value="ZN(2)-C6 FUNGAL-TYPE DOMAIN-CONTAINING PROTEIN"/>
    <property type="match status" value="1"/>
</dbReference>
<dbReference type="GO" id="GO:0003677">
    <property type="term" value="F:DNA binding"/>
    <property type="evidence" value="ECO:0007669"/>
    <property type="project" value="UniProtKB-KW"/>
</dbReference>
<evidence type="ECO:0000256" key="2">
    <source>
        <dbReference type="ARBA" id="ARBA00022833"/>
    </source>
</evidence>
<dbReference type="AlphaFoldDB" id="A0AB34G188"/>
<feature type="domain" description="Xylanolytic transcriptional activator regulatory" evidence="7">
    <location>
        <begin position="143"/>
        <end position="218"/>
    </location>
</feature>
<dbReference type="Proteomes" id="UP001163105">
    <property type="component" value="Unassembled WGS sequence"/>
</dbReference>
<keyword evidence="1" id="KW-0479">Metal-binding</keyword>
<protein>
    <submittedName>
        <fullName evidence="8">Interferon-induced GTP-binding protein Mx</fullName>
    </submittedName>
</protein>
<accession>A0AB34G188</accession>
<sequence>MRDRLIANAALERQMEYRIANLSSVGGINTDIALQLLDLHWMRQHHAFLLTYRPVIMRDLCASGPFSSPFLVNAIFACSSKYSSLPDIRDDPSDPSTAGRQFFRRCDELLARDSLLIRPAIPTVVGLLLLGSTFNSRGETSKGWLYTGYALRMVYDLGLHLDPQQTSTEAEDIEIRRRIFWGAFVCDKLQSLYLGRPVGLHLRDSQVSQEFYDLYEENEHLKLKSNPESASLSCMTVGNITIHSVSTFQQLCALSKIIAIIIDRFYVVGTSHSNAQSSLEQVDHALQHWRDNLPSELDFEPCLSASQTPPAPNVMLLHSLYHTLIILVHRPFISDGHLRSISQPLPSWERCTAAACRIMTIATAYRTYFGLCNGPYLLGYTIYVACTIHVRNAASQSVARPARIIRKLVDVNNVILIDHDEATAVSHTTPRFDLDMEAIMGMFPFANGLDGDLEVNSRNIPHDHVPCDPLFGLMDTSINLFTGDW</sequence>
<name>A0AB34G188_9HYPO</name>
<dbReference type="Pfam" id="PF04082">
    <property type="entry name" value="Fungal_trans"/>
    <property type="match status" value="1"/>
</dbReference>
<dbReference type="SMART" id="SM00906">
    <property type="entry name" value="Fungal_trans"/>
    <property type="match status" value="1"/>
</dbReference>
<evidence type="ECO:0000256" key="3">
    <source>
        <dbReference type="ARBA" id="ARBA00023015"/>
    </source>
</evidence>
<keyword evidence="9" id="KW-1185">Reference proteome</keyword>
<comment type="caution">
    <text evidence="8">The sequence shown here is derived from an EMBL/GenBank/DDBJ whole genome shotgun (WGS) entry which is preliminary data.</text>
</comment>
<dbReference type="CDD" id="cd12148">
    <property type="entry name" value="fungal_TF_MHR"/>
    <property type="match status" value="1"/>
</dbReference>
<organism evidence="8 9">
    <name type="scientific">Purpureocillium lavendulum</name>
    <dbReference type="NCBI Taxonomy" id="1247861"/>
    <lineage>
        <taxon>Eukaryota</taxon>
        <taxon>Fungi</taxon>
        <taxon>Dikarya</taxon>
        <taxon>Ascomycota</taxon>
        <taxon>Pezizomycotina</taxon>
        <taxon>Sordariomycetes</taxon>
        <taxon>Hypocreomycetidae</taxon>
        <taxon>Hypocreales</taxon>
        <taxon>Ophiocordycipitaceae</taxon>
        <taxon>Purpureocillium</taxon>
    </lineage>
</organism>
<dbReference type="InterPro" id="IPR007219">
    <property type="entry name" value="XnlR_reg_dom"/>
</dbReference>
<evidence type="ECO:0000256" key="5">
    <source>
        <dbReference type="ARBA" id="ARBA00023163"/>
    </source>
</evidence>
<keyword evidence="4" id="KW-0238">DNA-binding</keyword>